<organism evidence="1">
    <name type="scientific">Caldilineaceae bacterium SB0675_bin_29</name>
    <dbReference type="NCBI Taxonomy" id="2605266"/>
    <lineage>
        <taxon>Bacteria</taxon>
        <taxon>Bacillati</taxon>
        <taxon>Chloroflexota</taxon>
        <taxon>Caldilineae</taxon>
        <taxon>Caldilineales</taxon>
        <taxon>Caldilineaceae</taxon>
    </lineage>
</organism>
<reference evidence="1" key="1">
    <citation type="submission" date="2019-09" db="EMBL/GenBank/DDBJ databases">
        <title>Characterisation of the sponge microbiome using genome-centric metagenomics.</title>
        <authorList>
            <person name="Engelberts J.P."/>
            <person name="Robbins S.J."/>
            <person name="De Goeij J.M."/>
            <person name="Aranda M."/>
            <person name="Bell S.C."/>
            <person name="Webster N.S."/>
        </authorList>
    </citation>
    <scope>NUCLEOTIDE SEQUENCE</scope>
    <source>
        <strain evidence="1">SB0675_bin_29</strain>
    </source>
</reference>
<dbReference type="EMBL" id="VYDA01000440">
    <property type="protein sequence ID" value="MYH62487.1"/>
    <property type="molecule type" value="Genomic_DNA"/>
</dbReference>
<evidence type="ECO:0008006" key="2">
    <source>
        <dbReference type="Google" id="ProtNLM"/>
    </source>
</evidence>
<dbReference type="AlphaFoldDB" id="A0A6B1G268"/>
<proteinExistence type="predicted"/>
<comment type="caution">
    <text evidence="1">The sequence shown here is derived from an EMBL/GenBank/DDBJ whole genome shotgun (WGS) entry which is preliminary data.</text>
</comment>
<dbReference type="Pfam" id="PF14430">
    <property type="entry name" value="Imm1"/>
    <property type="match status" value="1"/>
</dbReference>
<evidence type="ECO:0000313" key="1">
    <source>
        <dbReference type="EMBL" id="MYH62487.1"/>
    </source>
</evidence>
<dbReference type="InterPro" id="IPR025680">
    <property type="entry name" value="DddI"/>
</dbReference>
<accession>A0A6B1G268</accession>
<sequence>MRLSHVHSWRVRMDKAELTIEIGNHSIIETVENVEELENTLRHAHKQKSASVYIVIPAYRNTMAIELDEVHGCIMFMDKSLDPPYNMLLEDPDAPDEDFEFDVGGTPTPIALKYCIPIEKVIDLARHFFLFGRFPEGIEWEET</sequence>
<gene>
    <name evidence="1" type="ORF">F4148_12265</name>
</gene>
<protein>
    <recommendedName>
        <fullName evidence="2">Immunity protein Imm1</fullName>
    </recommendedName>
</protein>
<name>A0A6B1G268_9CHLR</name>